<evidence type="ECO:0000313" key="5">
    <source>
        <dbReference type="Proteomes" id="UP000247781"/>
    </source>
</evidence>
<evidence type="ECO:0000313" key="4">
    <source>
        <dbReference type="EMBL" id="PXX04149.1"/>
    </source>
</evidence>
<dbReference type="OrthoDB" id="510731at2"/>
<keyword evidence="2" id="KW-0012">Acyltransferase</keyword>
<dbReference type="InterPro" id="IPR016181">
    <property type="entry name" value="Acyl_CoA_acyltransferase"/>
</dbReference>
<dbReference type="GO" id="GO:0016747">
    <property type="term" value="F:acyltransferase activity, transferring groups other than amino-acyl groups"/>
    <property type="evidence" value="ECO:0007669"/>
    <property type="project" value="InterPro"/>
</dbReference>
<dbReference type="Proteomes" id="UP000247781">
    <property type="component" value="Unassembled WGS sequence"/>
</dbReference>
<keyword evidence="1 4" id="KW-0808">Transferase</keyword>
<dbReference type="PANTHER" id="PTHR43877">
    <property type="entry name" value="AMINOALKYLPHOSPHONATE N-ACETYLTRANSFERASE-RELATED-RELATED"/>
    <property type="match status" value="1"/>
</dbReference>
<comment type="caution">
    <text evidence="4">The sequence shown here is derived from an EMBL/GenBank/DDBJ whole genome shotgun (WGS) entry which is preliminary data.</text>
</comment>
<keyword evidence="5" id="KW-1185">Reference proteome</keyword>
<reference evidence="4 5" key="2">
    <citation type="submission" date="2018-06" db="EMBL/GenBank/DDBJ databases">
        <title>Sequencing of bacterial isolates from soil warming experiment in Harvard Forest, Massachusetts, USA.</title>
        <authorList>
            <person name="Deangelis K.PhD."/>
        </authorList>
    </citation>
    <scope>NUCLEOTIDE SEQUENCE [LARGE SCALE GENOMIC DNA]</scope>
    <source>
        <strain evidence="4 5">GAS496</strain>
    </source>
</reference>
<reference evidence="5" key="1">
    <citation type="submission" date="2018-05" db="EMBL/GenBank/DDBJ databases">
        <authorList>
            <person name="Deangelis K."/>
            <person name="Huntemann M."/>
            <person name="Clum A."/>
            <person name="Pillay M."/>
            <person name="Palaniappan K."/>
            <person name="Varghese N."/>
            <person name="Mikhailova N."/>
            <person name="Stamatis D."/>
            <person name="Reddy T."/>
            <person name="Daum C."/>
            <person name="Shapiro N."/>
            <person name="Ivanova N."/>
            <person name="Kyrpides N."/>
            <person name="Woyke T."/>
        </authorList>
    </citation>
    <scope>NUCLEOTIDE SEQUENCE [LARGE SCALE GENOMIC DNA]</scope>
    <source>
        <strain evidence="5">GAS496</strain>
    </source>
</reference>
<dbReference type="Pfam" id="PF00583">
    <property type="entry name" value="Acetyltransf_1"/>
    <property type="match status" value="1"/>
</dbReference>
<dbReference type="SUPFAM" id="SSF55729">
    <property type="entry name" value="Acyl-CoA N-acyltransferases (Nat)"/>
    <property type="match status" value="1"/>
</dbReference>
<sequence length="286" mass="30598">MTGLQIREAKAGDAEVLGRIFFDSFESLATRHAFPVEPGTPEFTDFQMKSMLAADGIFGVVAERDGEIIGSGFQDERGAIVGVGPISVDPSAMDVGVGRALMEALLQRSRDRAVAGVRLVQTAYHYRSLSLYAKLGFAVREPLSAFQGIPKAAAVPGASVRPATVDDMQACDAICLAVHGHDRHRELQDWVSAGTARVVERGGAITGYATGFGYGWHAVGRTDDDVVALLQSAEMFIALGILVPSRNTALMAWCLDSGLRLLQQSTLMSIGLYNEPHGSWLPSIGY</sequence>
<dbReference type="EMBL" id="QJJU01000021">
    <property type="protein sequence ID" value="PXX04149.1"/>
    <property type="molecule type" value="Genomic_DNA"/>
</dbReference>
<protein>
    <submittedName>
        <fullName evidence="4">Putative N-acetyltransferase YhbS</fullName>
    </submittedName>
</protein>
<dbReference type="Gene3D" id="3.40.630.30">
    <property type="match status" value="1"/>
</dbReference>
<dbReference type="CDD" id="cd04301">
    <property type="entry name" value="NAT_SF"/>
    <property type="match status" value="1"/>
</dbReference>
<name>A0A318HEQ2_9MYCO</name>
<gene>
    <name evidence="4" type="ORF">C8E89_12140</name>
</gene>
<organism evidence="4 5">
    <name type="scientific">Mycolicibacterium moriokaense</name>
    <dbReference type="NCBI Taxonomy" id="39691"/>
    <lineage>
        <taxon>Bacteria</taxon>
        <taxon>Bacillati</taxon>
        <taxon>Actinomycetota</taxon>
        <taxon>Actinomycetes</taxon>
        <taxon>Mycobacteriales</taxon>
        <taxon>Mycobacteriaceae</taxon>
        <taxon>Mycolicibacterium</taxon>
    </lineage>
</organism>
<dbReference type="AlphaFoldDB" id="A0A318HEQ2"/>
<dbReference type="PANTHER" id="PTHR43877:SF2">
    <property type="entry name" value="AMINOALKYLPHOSPHONATE N-ACETYLTRANSFERASE-RELATED"/>
    <property type="match status" value="1"/>
</dbReference>
<dbReference type="PROSITE" id="PS51186">
    <property type="entry name" value="GNAT"/>
    <property type="match status" value="1"/>
</dbReference>
<evidence type="ECO:0000256" key="1">
    <source>
        <dbReference type="ARBA" id="ARBA00022679"/>
    </source>
</evidence>
<dbReference type="InterPro" id="IPR000182">
    <property type="entry name" value="GNAT_dom"/>
</dbReference>
<accession>A0A318HEQ2</accession>
<proteinExistence type="predicted"/>
<dbReference type="RefSeq" id="WP_110318810.1">
    <property type="nucleotide sequence ID" value="NZ_QJJU01000021.1"/>
</dbReference>
<feature type="domain" description="N-acetyltransferase" evidence="3">
    <location>
        <begin position="4"/>
        <end position="162"/>
    </location>
</feature>
<evidence type="ECO:0000256" key="2">
    <source>
        <dbReference type="ARBA" id="ARBA00023315"/>
    </source>
</evidence>
<dbReference type="InterPro" id="IPR050832">
    <property type="entry name" value="Bact_Acetyltransf"/>
</dbReference>
<evidence type="ECO:0000259" key="3">
    <source>
        <dbReference type="PROSITE" id="PS51186"/>
    </source>
</evidence>